<keyword evidence="1" id="KW-0812">Transmembrane</keyword>
<name>A0A2M7THD1_9BACT</name>
<dbReference type="EMBL" id="PFNN01000030">
    <property type="protein sequence ID" value="PIZ45666.1"/>
    <property type="molecule type" value="Genomic_DNA"/>
</dbReference>
<dbReference type="AlphaFoldDB" id="A0A2M7THD1"/>
<evidence type="ECO:0000256" key="1">
    <source>
        <dbReference type="SAM" id="Phobius"/>
    </source>
</evidence>
<proteinExistence type="predicted"/>
<keyword evidence="1" id="KW-0472">Membrane</keyword>
<evidence type="ECO:0008006" key="4">
    <source>
        <dbReference type="Google" id="ProtNLM"/>
    </source>
</evidence>
<feature type="transmembrane region" description="Helical" evidence="1">
    <location>
        <begin position="62"/>
        <end position="86"/>
    </location>
</feature>
<keyword evidence="1" id="KW-1133">Transmembrane helix</keyword>
<dbReference type="Pfam" id="PF04020">
    <property type="entry name" value="Phage_holin_4_2"/>
    <property type="match status" value="1"/>
</dbReference>
<comment type="caution">
    <text evidence="2">The sequence shown here is derived from an EMBL/GenBank/DDBJ whole genome shotgun (WGS) entry which is preliminary data.</text>
</comment>
<dbReference type="Proteomes" id="UP000231727">
    <property type="component" value="Unassembled WGS sequence"/>
</dbReference>
<sequence length="87" mass="9675">LVKPLINLLLLPLNLITFGFFRWVSSAIALYLVTLVIPGFKIIGFSFAGFSSRWLDIPAFSLSGFFAFIGFSFAISAFASIIHWLVK</sequence>
<organism evidence="2 3">
    <name type="scientific">Candidatus Woesebacteria bacterium CG_4_10_14_0_2_um_filter_44_9</name>
    <dbReference type="NCBI Taxonomy" id="1975055"/>
    <lineage>
        <taxon>Bacteria</taxon>
        <taxon>Candidatus Woeseibacteriota</taxon>
    </lineage>
</organism>
<dbReference type="InterPro" id="IPR007165">
    <property type="entry name" value="Phage_holin_4_2"/>
</dbReference>
<accession>A0A2M7THD1</accession>
<gene>
    <name evidence="2" type="ORF">COY30_01575</name>
</gene>
<feature type="transmembrane region" description="Helical" evidence="1">
    <location>
        <begin position="29"/>
        <end position="50"/>
    </location>
</feature>
<feature type="transmembrane region" description="Helical" evidence="1">
    <location>
        <begin position="6"/>
        <end position="24"/>
    </location>
</feature>
<protein>
    <recommendedName>
        <fullName evidence="4">Phage holin family protein</fullName>
    </recommendedName>
</protein>
<reference evidence="3" key="1">
    <citation type="submission" date="2017-09" db="EMBL/GenBank/DDBJ databases">
        <title>Depth-based differentiation of microbial function through sediment-hosted aquifers and enrichment of novel symbionts in the deep terrestrial subsurface.</title>
        <authorList>
            <person name="Probst A.J."/>
            <person name="Ladd B."/>
            <person name="Jarett J.K."/>
            <person name="Geller-Mcgrath D.E."/>
            <person name="Sieber C.M.K."/>
            <person name="Emerson J.B."/>
            <person name="Anantharaman K."/>
            <person name="Thomas B.C."/>
            <person name="Malmstrom R."/>
            <person name="Stieglmeier M."/>
            <person name="Klingl A."/>
            <person name="Woyke T."/>
            <person name="Ryan C.M."/>
            <person name="Banfield J.F."/>
        </authorList>
    </citation>
    <scope>NUCLEOTIDE SEQUENCE [LARGE SCALE GENOMIC DNA]</scope>
</reference>
<feature type="non-terminal residue" evidence="2">
    <location>
        <position position="1"/>
    </location>
</feature>
<evidence type="ECO:0000313" key="2">
    <source>
        <dbReference type="EMBL" id="PIZ45666.1"/>
    </source>
</evidence>
<evidence type="ECO:0000313" key="3">
    <source>
        <dbReference type="Proteomes" id="UP000231727"/>
    </source>
</evidence>